<dbReference type="Pfam" id="PF26034">
    <property type="entry name" value="PHAT_SMAUG"/>
    <property type="match status" value="1"/>
</dbReference>
<feature type="compositionally biased region" description="Polar residues" evidence="1">
    <location>
        <begin position="20"/>
        <end position="33"/>
    </location>
</feature>
<dbReference type="PANTHER" id="PTHR16195:SF16">
    <property type="entry name" value="ZINC FINGER CCHC DOMAIN-CONTAINING PROTEIN 14"/>
    <property type="match status" value="1"/>
</dbReference>
<evidence type="ECO:0000313" key="4">
    <source>
        <dbReference type="Proteomes" id="UP000050794"/>
    </source>
</evidence>
<dbReference type="InterPro" id="IPR058599">
    <property type="entry name" value="PHAT_Smg/ZCCHC2-like"/>
</dbReference>
<dbReference type="InterPro" id="IPR036871">
    <property type="entry name" value="PX_dom_sf"/>
</dbReference>
<proteinExistence type="predicted"/>
<dbReference type="Gene3D" id="3.30.1520.10">
    <property type="entry name" value="Phox-like domain"/>
    <property type="match status" value="1"/>
</dbReference>
<dbReference type="GO" id="GO:0035091">
    <property type="term" value="F:phosphatidylinositol binding"/>
    <property type="evidence" value="ECO:0007669"/>
    <property type="project" value="InterPro"/>
</dbReference>
<feature type="region of interest" description="Disordered" evidence="1">
    <location>
        <begin position="85"/>
        <end position="105"/>
    </location>
</feature>
<feature type="region of interest" description="Disordered" evidence="1">
    <location>
        <begin position="1"/>
        <end position="41"/>
    </location>
</feature>
<reference evidence="3 4" key="2">
    <citation type="submission" date="2018-11" db="EMBL/GenBank/DDBJ databases">
        <authorList>
            <consortium name="Pathogen Informatics"/>
        </authorList>
    </citation>
    <scope>NUCLEOTIDE SEQUENCE [LARGE SCALE GENOMIC DNA]</scope>
</reference>
<accession>A0A183TVU3</accession>
<evidence type="ECO:0000256" key="1">
    <source>
        <dbReference type="SAM" id="MobiDB-lite"/>
    </source>
</evidence>
<evidence type="ECO:0000259" key="2">
    <source>
        <dbReference type="Pfam" id="PF26034"/>
    </source>
</evidence>
<name>A0A183TVU3_TOXCA</name>
<protein>
    <submittedName>
        <fullName evidence="5">PX domain-containing protein</fullName>
    </submittedName>
</protein>
<organism evidence="4 5">
    <name type="scientific">Toxocara canis</name>
    <name type="common">Canine roundworm</name>
    <dbReference type="NCBI Taxonomy" id="6265"/>
    <lineage>
        <taxon>Eukaryota</taxon>
        <taxon>Metazoa</taxon>
        <taxon>Ecdysozoa</taxon>
        <taxon>Nematoda</taxon>
        <taxon>Chromadorea</taxon>
        <taxon>Rhabditida</taxon>
        <taxon>Spirurina</taxon>
        <taxon>Ascaridomorpha</taxon>
        <taxon>Ascaridoidea</taxon>
        <taxon>Toxocaridae</taxon>
        <taxon>Toxocara</taxon>
    </lineage>
</organism>
<dbReference type="AlphaFoldDB" id="A0A183TVU3"/>
<feature type="domain" description="SMAUG/ZCCHC2-like PHAT" evidence="2">
    <location>
        <begin position="257"/>
        <end position="363"/>
    </location>
</feature>
<dbReference type="Proteomes" id="UP000050794">
    <property type="component" value="Unassembled WGS sequence"/>
</dbReference>
<feature type="region of interest" description="Disordered" evidence="1">
    <location>
        <begin position="112"/>
        <end position="131"/>
    </location>
</feature>
<gene>
    <name evidence="3" type="ORF">TCNE_LOCUS363</name>
</gene>
<evidence type="ECO:0000313" key="5">
    <source>
        <dbReference type="WBParaSite" id="TCNE_0000036201-mRNA-1"/>
    </source>
</evidence>
<dbReference type="SUPFAM" id="SSF64268">
    <property type="entry name" value="PX domain"/>
    <property type="match status" value="1"/>
</dbReference>
<dbReference type="PANTHER" id="PTHR16195">
    <property type="entry name" value="ZINC FINGER CCHC DOMAIN CONTAINING PROTEIN"/>
    <property type="match status" value="1"/>
</dbReference>
<dbReference type="EMBL" id="UYWY01000156">
    <property type="protein sequence ID" value="VDM24102.1"/>
    <property type="molecule type" value="Genomic_DNA"/>
</dbReference>
<dbReference type="WBParaSite" id="TCNE_0000036201-mRNA-1">
    <property type="protein sequence ID" value="TCNE_0000036201-mRNA-1"/>
    <property type="gene ID" value="TCNE_0000036201"/>
</dbReference>
<sequence length="667" mass="72352">MVGRKKRSNSTRNRFAANSAAHTYEQQPCSQATEHLVGNGYEGGRRGERYVGGGGGGAYRNGTLGGSDSENSTVTVTYRRRPKQYNNHANNRDKNNHPPLVSNHTLPKMNGTCKHRSGSQEAGSASAGSVVSGADLDEDGFLSGSGMDFDPDDPRFVEKRDFAAMTDEMAGCSVATQTILFRCSYQKTVLSIEFGVKLCGGLDGGAASADFVLGMCKLKRWQRVEAIAELVQCLNAHEQRYLGCCIEAAVRSNSSYLRQYEIRYNDARYIQNFLQTATYRRLLELAFPILSLLHSTNRQAAAIYLRLLERLYAEFEVATAGSSFAEKEEVLDALRLAVSAALYHPAFSIEHKVKLEMIRNYLDAVRLFPCTLAENQACPSSAASEDDVPIVISRLDIVSTSSEPNPDIYSIEVEWSDKRTSYVVKTADQIADLHNRLLDDFPSEAGAQTENPRLLPYLNRAQPGSILSYIRALPDLPARVLVCRIMRDFFYSSRLGSTVLTSSPQSLISLSLPNVGTAKLCAPAPTAAPVALVPVTTVCPPVSIIGCSNPPLNVVSIPPPPRGIPIVPVTRPMPLLTTAGVAYPSLLTLPPNPNGLVSCCNCAGLHSFACCPQPTMLQVIASGDYKLDVDGSQGAHSAPPSDVRRNVVACYKLPGVPLCYQSAYLPF</sequence>
<reference evidence="5" key="1">
    <citation type="submission" date="2016-06" db="UniProtKB">
        <authorList>
            <consortium name="WormBaseParasite"/>
        </authorList>
    </citation>
    <scope>IDENTIFICATION</scope>
</reference>
<dbReference type="InterPro" id="IPR042344">
    <property type="entry name" value="ZCCHC14"/>
</dbReference>
<feature type="compositionally biased region" description="Low complexity" evidence="1">
    <location>
        <begin position="119"/>
        <end position="131"/>
    </location>
</feature>
<evidence type="ECO:0000313" key="3">
    <source>
        <dbReference type="EMBL" id="VDM24102.1"/>
    </source>
</evidence>
<keyword evidence="4" id="KW-1185">Reference proteome</keyword>